<name>A0A418W2E5_9PROT</name>
<dbReference type="AlphaFoldDB" id="A0A418W2E5"/>
<dbReference type="Proteomes" id="UP000283458">
    <property type="component" value="Unassembled WGS sequence"/>
</dbReference>
<organism evidence="2 3">
    <name type="scientific">Azospirillum cavernae</name>
    <dbReference type="NCBI Taxonomy" id="2320860"/>
    <lineage>
        <taxon>Bacteria</taxon>
        <taxon>Pseudomonadati</taxon>
        <taxon>Pseudomonadota</taxon>
        <taxon>Alphaproteobacteria</taxon>
        <taxon>Rhodospirillales</taxon>
        <taxon>Azospirillaceae</taxon>
        <taxon>Azospirillum</taxon>
    </lineage>
</organism>
<accession>A0A418W2E5</accession>
<proteinExistence type="predicted"/>
<evidence type="ECO:0000313" key="2">
    <source>
        <dbReference type="EMBL" id="RJF84210.1"/>
    </source>
</evidence>
<dbReference type="EMBL" id="QYUL01000001">
    <property type="protein sequence ID" value="RJF84210.1"/>
    <property type="molecule type" value="Genomic_DNA"/>
</dbReference>
<gene>
    <name evidence="2" type="ORF">D3877_06410</name>
</gene>
<evidence type="ECO:0000259" key="1">
    <source>
        <dbReference type="Pfam" id="PF06568"/>
    </source>
</evidence>
<feature type="domain" description="YjiS-like" evidence="1">
    <location>
        <begin position="45"/>
        <end position="65"/>
    </location>
</feature>
<dbReference type="Pfam" id="PF06568">
    <property type="entry name" value="YjiS-like"/>
    <property type="match status" value="1"/>
</dbReference>
<reference evidence="2 3" key="1">
    <citation type="submission" date="2018-09" db="EMBL/GenBank/DDBJ databases">
        <authorList>
            <person name="Zhu H."/>
        </authorList>
    </citation>
    <scope>NUCLEOTIDE SEQUENCE [LARGE SCALE GENOMIC DNA]</scope>
    <source>
        <strain evidence="2 3">K2W22B-5</strain>
    </source>
</reference>
<sequence length="74" mass="8424">MTMSYSSLQPTSSALFGAETNRNSLVQRIVVWFKERADLYRAEYELNHMSDVELADVGLSRGEIHNAVRHGRIV</sequence>
<comment type="caution">
    <text evidence="2">The sequence shown here is derived from an EMBL/GenBank/DDBJ whole genome shotgun (WGS) entry which is preliminary data.</text>
</comment>
<protein>
    <submittedName>
        <fullName evidence="2">DUF1127 domain-containing protein</fullName>
    </submittedName>
</protein>
<dbReference type="InterPro" id="IPR009506">
    <property type="entry name" value="YjiS-like"/>
</dbReference>
<keyword evidence="3" id="KW-1185">Reference proteome</keyword>
<evidence type="ECO:0000313" key="3">
    <source>
        <dbReference type="Proteomes" id="UP000283458"/>
    </source>
</evidence>